<feature type="region of interest" description="Disordered" evidence="6">
    <location>
        <begin position="357"/>
        <end position="381"/>
    </location>
</feature>
<evidence type="ECO:0000313" key="8">
    <source>
        <dbReference type="EMBL" id="CAH1392941.1"/>
    </source>
</evidence>
<dbReference type="PROSITE" id="PS50115">
    <property type="entry name" value="ARFGAP"/>
    <property type="match status" value="1"/>
</dbReference>
<keyword evidence="3 5" id="KW-0863">Zinc-finger</keyword>
<evidence type="ECO:0000256" key="5">
    <source>
        <dbReference type="PROSITE-ProRule" id="PRU00288"/>
    </source>
</evidence>
<dbReference type="InterPro" id="IPR037278">
    <property type="entry name" value="ARFGAP/RecO"/>
</dbReference>
<dbReference type="InterPro" id="IPR038508">
    <property type="entry name" value="ArfGAP_dom_sf"/>
</dbReference>
<evidence type="ECO:0000256" key="4">
    <source>
        <dbReference type="ARBA" id="ARBA00022833"/>
    </source>
</evidence>
<evidence type="ECO:0000256" key="6">
    <source>
        <dbReference type="SAM" id="MobiDB-lite"/>
    </source>
</evidence>
<feature type="region of interest" description="Disordered" evidence="6">
    <location>
        <begin position="399"/>
        <end position="423"/>
    </location>
</feature>
<dbReference type="SMART" id="SM00105">
    <property type="entry name" value="ArfGap"/>
    <property type="match status" value="1"/>
</dbReference>
<keyword evidence="1" id="KW-0343">GTPase activation</keyword>
<feature type="compositionally biased region" description="Low complexity" evidence="6">
    <location>
        <begin position="361"/>
        <end position="374"/>
    </location>
</feature>
<dbReference type="OrthoDB" id="983479at2759"/>
<dbReference type="PANTHER" id="PTHR45686:SF4">
    <property type="entry name" value="ADP-RIBOSYLATION FACTOR GTPASE ACTIVATING PROTEIN 3, ISOFORM H"/>
    <property type="match status" value="1"/>
</dbReference>
<dbReference type="GO" id="GO:0000139">
    <property type="term" value="C:Golgi membrane"/>
    <property type="evidence" value="ECO:0007669"/>
    <property type="project" value="GOC"/>
</dbReference>
<protein>
    <recommendedName>
        <fullName evidence="7">Arf-GAP domain-containing protein</fullName>
    </recommendedName>
</protein>
<proteinExistence type="predicted"/>
<dbReference type="SUPFAM" id="SSF57863">
    <property type="entry name" value="ArfGap/RecO-like zinc finger"/>
    <property type="match status" value="1"/>
</dbReference>
<keyword evidence="4" id="KW-0862">Zinc</keyword>
<dbReference type="GO" id="GO:0005096">
    <property type="term" value="F:GTPase activator activity"/>
    <property type="evidence" value="ECO:0007669"/>
    <property type="project" value="UniProtKB-KW"/>
</dbReference>
<dbReference type="FunFam" id="1.10.220.150:FF:000004">
    <property type="entry name" value="Putative ADP-ribosylation factor GTPase-activating protein 2"/>
    <property type="match status" value="1"/>
</dbReference>
<dbReference type="AlphaFoldDB" id="A0A9P0H2N0"/>
<reference evidence="8" key="1">
    <citation type="submission" date="2022-01" db="EMBL/GenBank/DDBJ databases">
        <authorList>
            <person name="King R."/>
        </authorList>
    </citation>
    <scope>NUCLEOTIDE SEQUENCE</scope>
</reference>
<sequence>MAEVVPEKKNLELIFKKLRSIPTNKICFDCTAKNPTWASVTYGVFICIDCSAVHRSLGVHLTFVRSTQLDTNWTWLQIRQMQLGGNANAESFFQQHNCHTKDAQQKYNSRAAQLYKEKLHAASVHAMQAHGTKLFIDYDIDNDNHLEESNKEYDFFEDHSFSQETAGTTETVITSKLTGVEDHATLEKIGPCVSMNASTTDRKPTIGIRKPQAKRSGIGNKNRLSLGAQKSSTNFADVEREAVLSEKLKVQVQKENEERKKEVDETQIASMRLAYEDISLKQKTEEDKLKVTDPKKAVQLERLGMGLGSRVGISHSALNDMKTIHQENSNKFGKSHDVEAHDFFDDFGFSSSNNYNPLYKSSPQSQSRMMSSGSDDNEDTIKTLMNYDSSFSSQTTFDNSFKTQNNYNSGHKSQNNNVKRNVGLPSESTTVAQKKFGTAKSISSDQYFSDSSENTWEQKSNLSRFEGSTSISSADYFGRNENAHQRGYISSQLQAPDLEEVRESVKQSVTKVAGKLSSLASGVISSIQDKYGGY</sequence>
<evidence type="ECO:0000256" key="1">
    <source>
        <dbReference type="ARBA" id="ARBA00022468"/>
    </source>
</evidence>
<evidence type="ECO:0000259" key="7">
    <source>
        <dbReference type="PROSITE" id="PS50115"/>
    </source>
</evidence>
<evidence type="ECO:0000256" key="2">
    <source>
        <dbReference type="ARBA" id="ARBA00022723"/>
    </source>
</evidence>
<gene>
    <name evidence="8" type="ORF">NEZAVI_LOCUS3678</name>
</gene>
<dbReference type="EMBL" id="OV725078">
    <property type="protein sequence ID" value="CAH1392941.1"/>
    <property type="molecule type" value="Genomic_DNA"/>
</dbReference>
<dbReference type="PANTHER" id="PTHR45686">
    <property type="entry name" value="ADP-RIBOSYLATION FACTOR GTPASE ACTIVATING PROTEIN 3, ISOFORM H-RELATED"/>
    <property type="match status" value="1"/>
</dbReference>
<accession>A0A9P0H2N0</accession>
<evidence type="ECO:0000256" key="3">
    <source>
        <dbReference type="ARBA" id="ARBA00022771"/>
    </source>
</evidence>
<dbReference type="CDD" id="cd08831">
    <property type="entry name" value="ArfGap_ArfGap2_3_like"/>
    <property type="match status" value="1"/>
</dbReference>
<dbReference type="InterPro" id="IPR001164">
    <property type="entry name" value="ArfGAP_dom"/>
</dbReference>
<dbReference type="Pfam" id="PF01412">
    <property type="entry name" value="ArfGap"/>
    <property type="match status" value="1"/>
</dbReference>
<dbReference type="GO" id="GO:0048205">
    <property type="term" value="P:COPI coating of Golgi vesicle"/>
    <property type="evidence" value="ECO:0007669"/>
    <property type="project" value="TreeGrafter"/>
</dbReference>
<keyword evidence="2" id="KW-0479">Metal-binding</keyword>
<dbReference type="GO" id="GO:0008270">
    <property type="term" value="F:zinc ion binding"/>
    <property type="evidence" value="ECO:0007669"/>
    <property type="project" value="UniProtKB-KW"/>
</dbReference>
<evidence type="ECO:0000313" key="9">
    <source>
        <dbReference type="Proteomes" id="UP001152798"/>
    </source>
</evidence>
<keyword evidence="9" id="KW-1185">Reference proteome</keyword>
<feature type="compositionally biased region" description="Polar residues" evidence="6">
    <location>
        <begin position="399"/>
        <end position="419"/>
    </location>
</feature>
<feature type="domain" description="Arf-GAP" evidence="7">
    <location>
        <begin position="12"/>
        <end position="131"/>
    </location>
</feature>
<organism evidence="8 9">
    <name type="scientific">Nezara viridula</name>
    <name type="common">Southern green stink bug</name>
    <name type="synonym">Cimex viridulus</name>
    <dbReference type="NCBI Taxonomy" id="85310"/>
    <lineage>
        <taxon>Eukaryota</taxon>
        <taxon>Metazoa</taxon>
        <taxon>Ecdysozoa</taxon>
        <taxon>Arthropoda</taxon>
        <taxon>Hexapoda</taxon>
        <taxon>Insecta</taxon>
        <taxon>Pterygota</taxon>
        <taxon>Neoptera</taxon>
        <taxon>Paraneoptera</taxon>
        <taxon>Hemiptera</taxon>
        <taxon>Heteroptera</taxon>
        <taxon>Panheteroptera</taxon>
        <taxon>Pentatomomorpha</taxon>
        <taxon>Pentatomoidea</taxon>
        <taxon>Pentatomidae</taxon>
        <taxon>Pentatominae</taxon>
        <taxon>Nezara</taxon>
    </lineage>
</organism>
<dbReference type="Proteomes" id="UP001152798">
    <property type="component" value="Chromosome 2"/>
</dbReference>
<dbReference type="Gene3D" id="1.10.220.150">
    <property type="entry name" value="Arf GTPase activating protein"/>
    <property type="match status" value="1"/>
</dbReference>
<dbReference type="PRINTS" id="PR00405">
    <property type="entry name" value="REVINTRACTNG"/>
</dbReference>
<name>A0A9P0H2N0_NEZVI</name>